<feature type="transmembrane region" description="Helical" evidence="3">
    <location>
        <begin position="329"/>
        <end position="346"/>
    </location>
</feature>
<dbReference type="Pfam" id="PF07695">
    <property type="entry name" value="7TMR-DISM_7TM"/>
    <property type="match status" value="1"/>
</dbReference>
<dbReference type="RefSeq" id="WP_249472908.1">
    <property type="nucleotide sequence ID" value="NZ_JAMBEP010000001.1"/>
</dbReference>
<keyword evidence="5" id="KW-0808">Transferase</keyword>
<dbReference type="PANTHER" id="PTHR45138:SF9">
    <property type="entry name" value="DIGUANYLATE CYCLASE DGCM-RELATED"/>
    <property type="match status" value="1"/>
</dbReference>
<dbReference type="Gene3D" id="3.30.450.40">
    <property type="match status" value="1"/>
</dbReference>
<organism evidence="5 6">
    <name type="scientific">Luteimonas galliterrae</name>
    <dbReference type="NCBI Taxonomy" id="2940486"/>
    <lineage>
        <taxon>Bacteria</taxon>
        <taxon>Pseudomonadati</taxon>
        <taxon>Pseudomonadota</taxon>
        <taxon>Gammaproteobacteria</taxon>
        <taxon>Lysobacterales</taxon>
        <taxon>Lysobacteraceae</taxon>
        <taxon>Luteimonas</taxon>
    </lineage>
</organism>
<dbReference type="GO" id="GO:0052621">
    <property type="term" value="F:diguanylate cyclase activity"/>
    <property type="evidence" value="ECO:0007669"/>
    <property type="project" value="UniProtKB-EC"/>
</dbReference>
<feature type="domain" description="GGDEF" evidence="4">
    <location>
        <begin position="599"/>
        <end position="732"/>
    </location>
</feature>
<feature type="transmembrane region" description="Helical" evidence="3">
    <location>
        <begin position="204"/>
        <end position="221"/>
    </location>
</feature>
<reference evidence="5 6" key="1">
    <citation type="submission" date="2022-05" db="EMBL/GenBank/DDBJ databases">
        <title>Luteimonas sp. SX5, whole genome shotgun sequencing project.</title>
        <authorList>
            <person name="Zhao G."/>
            <person name="Shen L."/>
        </authorList>
    </citation>
    <scope>NUCLEOTIDE SEQUENCE [LARGE SCALE GENOMIC DNA]</scope>
    <source>
        <strain evidence="5 6">SX5</strain>
    </source>
</reference>
<evidence type="ECO:0000259" key="4">
    <source>
        <dbReference type="PROSITE" id="PS50887"/>
    </source>
</evidence>
<accession>A0ABT0MHV5</accession>
<protein>
    <recommendedName>
        <fullName evidence="1">diguanylate cyclase</fullName>
        <ecNumber evidence="1">2.7.7.65</ecNumber>
    </recommendedName>
</protein>
<dbReference type="Proteomes" id="UP001431217">
    <property type="component" value="Unassembled WGS sequence"/>
</dbReference>
<dbReference type="PANTHER" id="PTHR45138">
    <property type="entry name" value="REGULATORY COMPONENTS OF SENSORY TRANSDUCTION SYSTEM"/>
    <property type="match status" value="1"/>
</dbReference>
<dbReference type="InterPro" id="IPR029016">
    <property type="entry name" value="GAF-like_dom_sf"/>
</dbReference>
<dbReference type="InterPro" id="IPR003018">
    <property type="entry name" value="GAF"/>
</dbReference>
<comment type="caution">
    <text evidence="5">The sequence shown here is derived from an EMBL/GenBank/DDBJ whole genome shotgun (WGS) entry which is preliminary data.</text>
</comment>
<gene>
    <name evidence="5" type="ORF">M2650_07350</name>
</gene>
<dbReference type="CDD" id="cd01949">
    <property type="entry name" value="GGDEF"/>
    <property type="match status" value="1"/>
</dbReference>
<dbReference type="Gene3D" id="3.30.70.270">
    <property type="match status" value="1"/>
</dbReference>
<evidence type="ECO:0000313" key="6">
    <source>
        <dbReference type="Proteomes" id="UP001431217"/>
    </source>
</evidence>
<dbReference type="NCBIfam" id="TIGR00254">
    <property type="entry name" value="GGDEF"/>
    <property type="match status" value="1"/>
</dbReference>
<dbReference type="InterPro" id="IPR029787">
    <property type="entry name" value="Nucleotide_cyclase"/>
</dbReference>
<evidence type="ECO:0000313" key="5">
    <source>
        <dbReference type="EMBL" id="MCL1634446.1"/>
    </source>
</evidence>
<comment type="catalytic activity">
    <reaction evidence="2">
        <text>2 GTP = 3',3'-c-di-GMP + 2 diphosphate</text>
        <dbReference type="Rhea" id="RHEA:24898"/>
        <dbReference type="ChEBI" id="CHEBI:33019"/>
        <dbReference type="ChEBI" id="CHEBI:37565"/>
        <dbReference type="ChEBI" id="CHEBI:58805"/>
        <dbReference type="EC" id="2.7.7.65"/>
    </reaction>
</comment>
<evidence type="ECO:0000256" key="2">
    <source>
        <dbReference type="ARBA" id="ARBA00034247"/>
    </source>
</evidence>
<keyword evidence="5" id="KW-0548">Nucleotidyltransferase</keyword>
<sequence>MRSRAAMIARSTHHEWMFAAGLLVLAAVCAASVLAASFTTHQEVSLQVAPLSGGAVATSEGDGVDIPASHGPPSEARMRFELPRHDPGQRWVVMFSRDIVEEIAVGNARWRSPTRRFFAPEESEGAIPSVFVFPLPEQWQGPVVLDLRVRSGVGSVLRPRVMSETAARRIEQRTIGLAMSIYASLFMLALVMLALFYAAHDRAFLAYFGFALSGLLMIAALNGHLYLLPGFHLLASWREQGIAALTMLFSAAALQILALYGGLRGVSPRAGKAVTAACAALLAIAGLALLGLESLRGASRTLSMVGWLGASFGCIAIGVDAARRRVPMAWPIAFCCTLTGLAAILAELMSRGYIDDLWWTRRGYQVALVASAAMLAIGLAARVGDYRSQRDRAKLAHEDSDRRAAREAARLALAEGLQSQLKSLAIGDLEWTAYRRVLDQLQRILDLDAAAVAVFGADNHSLLVAEPTERKPQFARTVAQRQSVLKGLARTRAPLQVTLDEPGAPATGAAVPAIVPLPLRSPAWGVMILERGRGEGFTTDELTLASEFGRLAVQAIDEAQAAIRLRRSAEMDALTGALNRRTLDQWLARNFGEAHRNNRDLSVLFVDLDNFKSINDTYGHAAGDHCLRRVSGALNGVIGGNDLLGRYGGEEFLIVSMLSTADMARQLGERIRAAVEELPVEWNGHPLKLTASVGVASRWPHESTPNETIERADRALYAAKRGGRNRVSVAPAVFV</sequence>
<dbReference type="SUPFAM" id="SSF55073">
    <property type="entry name" value="Nucleotide cyclase"/>
    <property type="match status" value="1"/>
</dbReference>
<feature type="transmembrane region" description="Helical" evidence="3">
    <location>
        <begin position="273"/>
        <end position="292"/>
    </location>
</feature>
<dbReference type="SUPFAM" id="SSF55781">
    <property type="entry name" value="GAF domain-like"/>
    <property type="match status" value="1"/>
</dbReference>
<evidence type="ECO:0000256" key="3">
    <source>
        <dbReference type="SAM" id="Phobius"/>
    </source>
</evidence>
<keyword evidence="6" id="KW-1185">Reference proteome</keyword>
<dbReference type="Pfam" id="PF00990">
    <property type="entry name" value="GGDEF"/>
    <property type="match status" value="1"/>
</dbReference>
<keyword evidence="3" id="KW-0472">Membrane</keyword>
<feature type="transmembrane region" description="Helical" evidence="3">
    <location>
        <begin position="241"/>
        <end position="261"/>
    </location>
</feature>
<feature type="transmembrane region" description="Helical" evidence="3">
    <location>
        <begin position="304"/>
        <end position="322"/>
    </location>
</feature>
<dbReference type="Pfam" id="PF13492">
    <property type="entry name" value="GAF_3"/>
    <property type="match status" value="1"/>
</dbReference>
<dbReference type="PROSITE" id="PS50887">
    <property type="entry name" value="GGDEF"/>
    <property type="match status" value="1"/>
</dbReference>
<evidence type="ECO:0000256" key="1">
    <source>
        <dbReference type="ARBA" id="ARBA00012528"/>
    </source>
</evidence>
<keyword evidence="3" id="KW-1133">Transmembrane helix</keyword>
<dbReference type="InterPro" id="IPR011623">
    <property type="entry name" value="7TMR_DISM_rcpt_extracell_dom1"/>
</dbReference>
<proteinExistence type="predicted"/>
<dbReference type="InterPro" id="IPR000160">
    <property type="entry name" value="GGDEF_dom"/>
</dbReference>
<dbReference type="EC" id="2.7.7.65" evidence="1"/>
<feature type="transmembrane region" description="Helical" evidence="3">
    <location>
        <begin position="175"/>
        <end position="197"/>
    </location>
</feature>
<dbReference type="InterPro" id="IPR050469">
    <property type="entry name" value="Diguanylate_Cyclase"/>
</dbReference>
<name>A0ABT0MHV5_9GAMM</name>
<dbReference type="SMART" id="SM00267">
    <property type="entry name" value="GGDEF"/>
    <property type="match status" value="1"/>
</dbReference>
<dbReference type="EMBL" id="JAMBEP010000001">
    <property type="protein sequence ID" value="MCL1634446.1"/>
    <property type="molecule type" value="Genomic_DNA"/>
</dbReference>
<keyword evidence="3" id="KW-0812">Transmembrane</keyword>
<feature type="transmembrane region" description="Helical" evidence="3">
    <location>
        <begin position="366"/>
        <end position="384"/>
    </location>
</feature>
<dbReference type="InterPro" id="IPR043128">
    <property type="entry name" value="Rev_trsase/Diguanyl_cyclase"/>
</dbReference>